<sequence length="41" mass="4824">MSWRFSRRQGFHGFTMQAMRSPQKQSLSMSKRLAHLLTAIN</sequence>
<proteinExistence type="predicted"/>
<dbReference type="AlphaFoldDB" id="A0A2P2PQ60"/>
<reference evidence="1" key="1">
    <citation type="submission" date="2018-02" db="EMBL/GenBank/DDBJ databases">
        <title>Rhizophora mucronata_Transcriptome.</title>
        <authorList>
            <person name="Meera S.P."/>
            <person name="Sreeshan A."/>
            <person name="Augustine A."/>
        </authorList>
    </citation>
    <scope>NUCLEOTIDE SEQUENCE</scope>
    <source>
        <tissue evidence="1">Leaf</tissue>
    </source>
</reference>
<organism evidence="1">
    <name type="scientific">Rhizophora mucronata</name>
    <name type="common">Asiatic mangrove</name>
    <dbReference type="NCBI Taxonomy" id="61149"/>
    <lineage>
        <taxon>Eukaryota</taxon>
        <taxon>Viridiplantae</taxon>
        <taxon>Streptophyta</taxon>
        <taxon>Embryophyta</taxon>
        <taxon>Tracheophyta</taxon>
        <taxon>Spermatophyta</taxon>
        <taxon>Magnoliopsida</taxon>
        <taxon>eudicotyledons</taxon>
        <taxon>Gunneridae</taxon>
        <taxon>Pentapetalae</taxon>
        <taxon>rosids</taxon>
        <taxon>fabids</taxon>
        <taxon>Malpighiales</taxon>
        <taxon>Rhizophoraceae</taxon>
        <taxon>Rhizophora</taxon>
    </lineage>
</organism>
<evidence type="ECO:0000313" key="1">
    <source>
        <dbReference type="EMBL" id="MBX56854.1"/>
    </source>
</evidence>
<accession>A0A2P2PQ60</accession>
<protein>
    <submittedName>
        <fullName evidence="1">Uncharacterized protein</fullName>
    </submittedName>
</protein>
<dbReference type="EMBL" id="GGEC01076370">
    <property type="protein sequence ID" value="MBX56854.1"/>
    <property type="molecule type" value="Transcribed_RNA"/>
</dbReference>
<name>A0A2P2PQ60_RHIMU</name>